<evidence type="ECO:0000313" key="2">
    <source>
        <dbReference type="Proteomes" id="UP001163324"/>
    </source>
</evidence>
<keyword evidence="2" id="KW-1185">Reference proteome</keyword>
<accession>A0ACC0UXT5</accession>
<reference evidence="1" key="1">
    <citation type="submission" date="2022-10" db="EMBL/GenBank/DDBJ databases">
        <title>Complete Genome of Trichothecium roseum strain YXFP-22015, a Plant Pathogen Isolated from Citrus.</title>
        <authorList>
            <person name="Wang Y."/>
            <person name="Zhu L."/>
        </authorList>
    </citation>
    <scope>NUCLEOTIDE SEQUENCE</scope>
    <source>
        <strain evidence="1">YXFP-22015</strain>
    </source>
</reference>
<name>A0ACC0UXT5_9HYPO</name>
<evidence type="ECO:0000313" key="1">
    <source>
        <dbReference type="EMBL" id="KAI9898779.1"/>
    </source>
</evidence>
<comment type="caution">
    <text evidence="1">The sequence shown here is derived from an EMBL/GenBank/DDBJ whole genome shotgun (WGS) entry which is preliminary data.</text>
</comment>
<gene>
    <name evidence="1" type="ORF">N3K66_007139</name>
</gene>
<organism evidence="1 2">
    <name type="scientific">Trichothecium roseum</name>
    <dbReference type="NCBI Taxonomy" id="47278"/>
    <lineage>
        <taxon>Eukaryota</taxon>
        <taxon>Fungi</taxon>
        <taxon>Dikarya</taxon>
        <taxon>Ascomycota</taxon>
        <taxon>Pezizomycotina</taxon>
        <taxon>Sordariomycetes</taxon>
        <taxon>Hypocreomycetidae</taxon>
        <taxon>Hypocreales</taxon>
        <taxon>Hypocreales incertae sedis</taxon>
        <taxon>Trichothecium</taxon>
    </lineage>
</organism>
<dbReference type="Proteomes" id="UP001163324">
    <property type="component" value="Chromosome 6"/>
</dbReference>
<protein>
    <submittedName>
        <fullName evidence="1">Uncharacterized protein</fullName>
    </submittedName>
</protein>
<sequence length="172" mass="18739">MFLPELLDLYPDAKVVLVERDPDAWARSMGGMTRNFALPGWVLRVLLAPLPGWRWAPDWLEGMGKAETDRFGPDWSPQRILHWNAFVKSQVRPENLLVTTLPAGWPPLAAFLGVPAPAPDPGAEPFPRANDAEAVRALARRVFGAALAAWGGILAGAGVIGWGAWRAWGARS</sequence>
<dbReference type="EMBL" id="CM047945">
    <property type="protein sequence ID" value="KAI9898779.1"/>
    <property type="molecule type" value="Genomic_DNA"/>
</dbReference>
<proteinExistence type="predicted"/>